<evidence type="ECO:0000313" key="2">
    <source>
        <dbReference type="Proteomes" id="UP000006729"/>
    </source>
</evidence>
<dbReference type="InterPro" id="IPR036086">
    <property type="entry name" value="ParB/Sulfiredoxin_sf"/>
</dbReference>
<dbReference type="InParanoid" id="A0A2K1XM14"/>
<name>A0A2K1XM14_POPTR</name>
<dbReference type="STRING" id="3694.A0A2K1XM14"/>
<dbReference type="AlphaFoldDB" id="A0A2K1XM14"/>
<reference evidence="1 2" key="1">
    <citation type="journal article" date="2006" name="Science">
        <title>The genome of black cottonwood, Populus trichocarpa (Torr. &amp; Gray).</title>
        <authorList>
            <person name="Tuskan G.A."/>
            <person name="Difazio S."/>
            <person name="Jansson S."/>
            <person name="Bohlmann J."/>
            <person name="Grigoriev I."/>
            <person name="Hellsten U."/>
            <person name="Putnam N."/>
            <person name="Ralph S."/>
            <person name="Rombauts S."/>
            <person name="Salamov A."/>
            <person name="Schein J."/>
            <person name="Sterck L."/>
            <person name="Aerts A."/>
            <person name="Bhalerao R.R."/>
            <person name="Bhalerao R.P."/>
            <person name="Blaudez D."/>
            <person name="Boerjan W."/>
            <person name="Brun A."/>
            <person name="Brunner A."/>
            <person name="Busov V."/>
            <person name="Campbell M."/>
            <person name="Carlson J."/>
            <person name="Chalot M."/>
            <person name="Chapman J."/>
            <person name="Chen G.L."/>
            <person name="Cooper D."/>
            <person name="Coutinho P.M."/>
            <person name="Couturier J."/>
            <person name="Covert S."/>
            <person name="Cronk Q."/>
            <person name="Cunningham R."/>
            <person name="Davis J."/>
            <person name="Degroeve S."/>
            <person name="Dejardin A."/>
            <person name="Depamphilis C."/>
            <person name="Detter J."/>
            <person name="Dirks B."/>
            <person name="Dubchak I."/>
            <person name="Duplessis S."/>
            <person name="Ehlting J."/>
            <person name="Ellis B."/>
            <person name="Gendler K."/>
            <person name="Goodstein D."/>
            <person name="Gribskov M."/>
            <person name="Grimwood J."/>
            <person name="Groover A."/>
            <person name="Gunter L."/>
            <person name="Hamberger B."/>
            <person name="Heinze B."/>
            <person name="Helariutta Y."/>
            <person name="Henrissat B."/>
            <person name="Holligan D."/>
            <person name="Holt R."/>
            <person name="Huang W."/>
            <person name="Islam-Faridi N."/>
            <person name="Jones S."/>
            <person name="Jones-Rhoades M."/>
            <person name="Jorgensen R."/>
            <person name="Joshi C."/>
            <person name="Kangasjarvi J."/>
            <person name="Karlsson J."/>
            <person name="Kelleher C."/>
            <person name="Kirkpatrick R."/>
            <person name="Kirst M."/>
            <person name="Kohler A."/>
            <person name="Kalluri U."/>
            <person name="Larimer F."/>
            <person name="Leebens-Mack J."/>
            <person name="Leple J.C."/>
            <person name="Locascio P."/>
            <person name="Lou Y."/>
            <person name="Lucas S."/>
            <person name="Martin F."/>
            <person name="Montanini B."/>
            <person name="Napoli C."/>
            <person name="Nelson D.R."/>
            <person name="Nelson C."/>
            <person name="Nieminen K."/>
            <person name="Nilsson O."/>
            <person name="Pereda V."/>
            <person name="Peter G."/>
            <person name="Philippe R."/>
            <person name="Pilate G."/>
            <person name="Poliakov A."/>
            <person name="Razumovskaya J."/>
            <person name="Richardson P."/>
            <person name="Rinaldi C."/>
            <person name="Ritland K."/>
            <person name="Rouze P."/>
            <person name="Ryaboy D."/>
            <person name="Schmutz J."/>
            <person name="Schrader J."/>
            <person name="Segerman B."/>
            <person name="Shin H."/>
            <person name="Siddiqui A."/>
            <person name="Sterky F."/>
            <person name="Terry A."/>
            <person name="Tsai C.J."/>
            <person name="Uberbacher E."/>
            <person name="Unneberg P."/>
            <person name="Vahala J."/>
            <person name="Wall K."/>
            <person name="Wessler S."/>
            <person name="Yang G."/>
            <person name="Yin T."/>
            <person name="Douglas C."/>
            <person name="Marra M."/>
            <person name="Sandberg G."/>
            <person name="Van de Peer Y."/>
            <person name="Rokhsar D."/>
        </authorList>
    </citation>
    <scope>NUCLEOTIDE SEQUENCE [LARGE SCALE GENOMIC DNA]</scope>
    <source>
        <strain evidence="2">cv. Nisqually</strain>
    </source>
</reference>
<keyword evidence="2" id="KW-1185">Reference proteome</keyword>
<protein>
    <submittedName>
        <fullName evidence="1">Uncharacterized protein</fullName>
    </submittedName>
</protein>
<dbReference type="EMBL" id="CM009304">
    <property type="protein sequence ID" value="PNT01821.1"/>
    <property type="molecule type" value="Genomic_DNA"/>
</dbReference>
<dbReference type="SUPFAM" id="SSF110849">
    <property type="entry name" value="ParB/Sulfiredoxin"/>
    <property type="match status" value="1"/>
</dbReference>
<evidence type="ECO:0000313" key="1">
    <source>
        <dbReference type="EMBL" id="PNT01821.1"/>
    </source>
</evidence>
<accession>A0A2K1XM14</accession>
<gene>
    <name evidence="1" type="ORF">POPTR_015G124600</name>
</gene>
<dbReference type="GO" id="GO:0005737">
    <property type="term" value="C:cytoplasm"/>
    <property type="evidence" value="ECO:0000318"/>
    <property type="project" value="GO_Central"/>
</dbReference>
<dbReference type="GO" id="GO:0034599">
    <property type="term" value="P:cellular response to oxidative stress"/>
    <property type="evidence" value="ECO:0000318"/>
    <property type="project" value="GO_Central"/>
</dbReference>
<proteinExistence type="predicted"/>
<dbReference type="Proteomes" id="UP000006729">
    <property type="component" value="Chromosome 15"/>
</dbReference>
<dbReference type="Gene3D" id="3.90.1530.10">
    <property type="entry name" value="Conserved hypothetical protein from pyrococcus furiosus pfu- 392566-001, ParB domain"/>
    <property type="match status" value="1"/>
</dbReference>
<organism evidence="1 2">
    <name type="scientific">Populus trichocarpa</name>
    <name type="common">Western balsam poplar</name>
    <name type="synonym">Populus balsamifera subsp. trichocarpa</name>
    <dbReference type="NCBI Taxonomy" id="3694"/>
    <lineage>
        <taxon>Eukaryota</taxon>
        <taxon>Viridiplantae</taxon>
        <taxon>Streptophyta</taxon>
        <taxon>Embryophyta</taxon>
        <taxon>Tracheophyta</taxon>
        <taxon>Spermatophyta</taxon>
        <taxon>Magnoliopsida</taxon>
        <taxon>eudicotyledons</taxon>
        <taxon>Gunneridae</taxon>
        <taxon>Pentapetalae</taxon>
        <taxon>rosids</taxon>
        <taxon>fabids</taxon>
        <taxon>Malpighiales</taxon>
        <taxon>Salicaceae</taxon>
        <taxon>Saliceae</taxon>
        <taxon>Populus</taxon>
    </lineage>
</organism>
<dbReference type="GO" id="GO:0032542">
    <property type="term" value="F:sulfiredoxin activity"/>
    <property type="evidence" value="ECO:0000318"/>
    <property type="project" value="GO_Central"/>
</dbReference>
<sequence>MFLLQLCLSFEDEDNELHPIYASLDISLFDCSSRKIEKWAIWKCPLCLRLIDGVHYGMCSLVFLVLCSYDNIMFSSPSHIITCSQFVAGFPAGCHRYETHRRLGAPTIRCKIRPLRHHLL</sequence>